<dbReference type="Pfam" id="PF13347">
    <property type="entry name" value="MFS_2"/>
    <property type="match status" value="1"/>
</dbReference>
<reference evidence="2 3" key="1">
    <citation type="submission" date="2016-03" db="EMBL/GenBank/DDBJ databases">
        <title>Complete genome sequence of Shewanella psychrophila WP2, a deep sea bacterium isolated from west Pacific sediment.</title>
        <authorList>
            <person name="Xu G."/>
            <person name="Jian H."/>
        </authorList>
    </citation>
    <scope>NUCLEOTIDE SEQUENCE [LARGE SCALE GENOMIC DNA]</scope>
    <source>
        <strain evidence="2 3">WP2</strain>
    </source>
</reference>
<keyword evidence="1" id="KW-0472">Membrane</keyword>
<dbReference type="KEGG" id="spsw:Sps_03678"/>
<accession>A0A1S6HTB1</accession>
<gene>
    <name evidence="2" type="ORF">Sps_03678</name>
</gene>
<protein>
    <recommendedName>
        <fullName evidence="4">Major Facilitator Superfamily transporter</fullName>
    </recommendedName>
</protein>
<feature type="transmembrane region" description="Helical" evidence="1">
    <location>
        <begin position="70"/>
        <end position="90"/>
    </location>
</feature>
<evidence type="ECO:0000313" key="3">
    <source>
        <dbReference type="Proteomes" id="UP000189545"/>
    </source>
</evidence>
<name>A0A1S6HTB1_9GAMM</name>
<dbReference type="SUPFAM" id="SSF103473">
    <property type="entry name" value="MFS general substrate transporter"/>
    <property type="match status" value="1"/>
</dbReference>
<feature type="transmembrane region" description="Helical" evidence="1">
    <location>
        <begin position="97"/>
        <end position="116"/>
    </location>
</feature>
<keyword evidence="1" id="KW-1133">Transmembrane helix</keyword>
<proteinExistence type="predicted"/>
<evidence type="ECO:0008006" key="4">
    <source>
        <dbReference type="Google" id="ProtNLM"/>
    </source>
</evidence>
<dbReference type="EMBL" id="CP014782">
    <property type="protein sequence ID" value="AQS38796.1"/>
    <property type="molecule type" value="Genomic_DNA"/>
</dbReference>
<organism evidence="2 3">
    <name type="scientific">Shewanella psychrophila</name>
    <dbReference type="NCBI Taxonomy" id="225848"/>
    <lineage>
        <taxon>Bacteria</taxon>
        <taxon>Pseudomonadati</taxon>
        <taxon>Pseudomonadota</taxon>
        <taxon>Gammaproteobacteria</taxon>
        <taxon>Alteromonadales</taxon>
        <taxon>Shewanellaceae</taxon>
        <taxon>Shewanella</taxon>
    </lineage>
</organism>
<feature type="transmembrane region" description="Helical" evidence="1">
    <location>
        <begin position="33"/>
        <end position="58"/>
    </location>
</feature>
<dbReference type="Gene3D" id="1.20.1250.20">
    <property type="entry name" value="MFS general substrate transporter like domains"/>
    <property type="match status" value="1"/>
</dbReference>
<dbReference type="AlphaFoldDB" id="A0A1S6HTB1"/>
<dbReference type="InterPro" id="IPR036259">
    <property type="entry name" value="MFS_trans_sf"/>
</dbReference>
<keyword evidence="1" id="KW-0812">Transmembrane</keyword>
<evidence type="ECO:0000256" key="1">
    <source>
        <dbReference type="SAM" id="Phobius"/>
    </source>
</evidence>
<dbReference type="STRING" id="225848.Sps_03678"/>
<evidence type="ECO:0000313" key="2">
    <source>
        <dbReference type="EMBL" id="AQS38796.1"/>
    </source>
</evidence>
<keyword evidence="3" id="KW-1185">Reference proteome</keyword>
<dbReference type="Proteomes" id="UP000189545">
    <property type="component" value="Chromosome"/>
</dbReference>
<sequence length="129" mass="14703">MMWFVIKRLINQDTKNLSRTQRDMVDLLTNKPWIILLSMGFLTMMFNGIKYGVIAYYFKYQVGNELMVGQYFIALLLVSILGALSTGYLSKKWGKQNLFITSLLLSGLLTSALYWVPNGNITAIFILGC</sequence>